<dbReference type="OrthoDB" id="7603827at2"/>
<dbReference type="KEGG" id="sphj:BSL82_09725"/>
<organism evidence="1 2">
    <name type="scientific">Tardibacter chloracetimidivorans</name>
    <dbReference type="NCBI Taxonomy" id="1921510"/>
    <lineage>
        <taxon>Bacteria</taxon>
        <taxon>Pseudomonadati</taxon>
        <taxon>Pseudomonadota</taxon>
        <taxon>Alphaproteobacteria</taxon>
        <taxon>Sphingomonadales</taxon>
        <taxon>Sphingomonadaceae</taxon>
        <taxon>Tardibacter</taxon>
    </lineage>
</organism>
<protein>
    <submittedName>
        <fullName evidence="1">Uncharacterized protein</fullName>
    </submittedName>
</protein>
<accession>A0A1L3ZVA7</accession>
<dbReference type="STRING" id="1921510.BSL82_09725"/>
<name>A0A1L3ZVA7_9SPHN</name>
<gene>
    <name evidence="1" type="ORF">BSL82_09725</name>
</gene>
<dbReference type="AlphaFoldDB" id="A0A1L3ZVA7"/>
<evidence type="ECO:0000313" key="1">
    <source>
        <dbReference type="EMBL" id="API59558.1"/>
    </source>
</evidence>
<dbReference type="Proteomes" id="UP000182063">
    <property type="component" value="Chromosome"/>
</dbReference>
<dbReference type="RefSeq" id="WP_072597199.1">
    <property type="nucleotide sequence ID" value="NZ_CP018221.1"/>
</dbReference>
<sequence>MSKPFLAIAEAADFAASTMTFIVPQGTPVGGGVFEIKRIRSTTDEDRATFSKELAMNQAEYDRREAAGEFD</sequence>
<proteinExistence type="predicted"/>
<keyword evidence="2" id="KW-1185">Reference proteome</keyword>
<evidence type="ECO:0000313" key="2">
    <source>
        <dbReference type="Proteomes" id="UP000182063"/>
    </source>
</evidence>
<dbReference type="EMBL" id="CP018221">
    <property type="protein sequence ID" value="API59558.1"/>
    <property type="molecule type" value="Genomic_DNA"/>
</dbReference>
<reference evidence="2" key="1">
    <citation type="submission" date="2016-11" db="EMBL/GenBank/DDBJ databases">
        <title>Complete Genome Sequence of alachlor-degrading Sphingomonas sp. strain JJ-A5.</title>
        <authorList>
            <person name="Lee H."/>
            <person name="Ka J.-O."/>
        </authorList>
    </citation>
    <scope>NUCLEOTIDE SEQUENCE [LARGE SCALE GENOMIC DNA]</scope>
    <source>
        <strain evidence="2">JJ-A5</strain>
    </source>
</reference>